<evidence type="ECO:0000256" key="6">
    <source>
        <dbReference type="ARBA" id="ARBA00023239"/>
    </source>
</evidence>
<dbReference type="PROSITE" id="PS00534">
    <property type="entry name" value="FERROCHELATASE"/>
    <property type="match status" value="1"/>
</dbReference>
<evidence type="ECO:0000313" key="11">
    <source>
        <dbReference type="Proteomes" id="UP000095751"/>
    </source>
</evidence>
<keyword evidence="7 9" id="KW-0627">Porphyrin biosynthesis</keyword>
<evidence type="ECO:0000256" key="9">
    <source>
        <dbReference type="RuleBase" id="RU000607"/>
    </source>
</evidence>
<comment type="similarity">
    <text evidence="3 9">Belongs to the ferrochelatase family.</text>
</comment>
<feature type="non-terminal residue" evidence="10">
    <location>
        <position position="339"/>
    </location>
</feature>
<evidence type="ECO:0000256" key="8">
    <source>
        <dbReference type="ARBA" id="ARBA00049380"/>
    </source>
</evidence>
<dbReference type="GO" id="GO:0004325">
    <property type="term" value="F:ferrochelatase activity"/>
    <property type="evidence" value="ECO:0007669"/>
    <property type="project" value="UniProtKB-UniRule"/>
</dbReference>
<keyword evidence="4 9" id="KW-0408">Iron</keyword>
<evidence type="ECO:0000256" key="4">
    <source>
        <dbReference type="ARBA" id="ARBA00023004"/>
    </source>
</evidence>
<dbReference type="KEGG" id="fcy:FRACYDRAFT_159442"/>
<dbReference type="InterPro" id="IPR033644">
    <property type="entry name" value="Ferrochelatase_C"/>
</dbReference>
<dbReference type="CDD" id="cd03411">
    <property type="entry name" value="Ferrochelatase_N"/>
    <property type="match status" value="1"/>
</dbReference>
<keyword evidence="9" id="KW-0999">Mitochondrion inner membrane</keyword>
<dbReference type="GO" id="GO:0006783">
    <property type="term" value="P:heme biosynthetic process"/>
    <property type="evidence" value="ECO:0007669"/>
    <property type="project" value="UniProtKB-UniRule"/>
</dbReference>
<comment type="pathway">
    <text evidence="2 9">Porphyrin-containing compound metabolism; protoheme biosynthesis; protoheme from protoporphyrin-IX: step 1/1.</text>
</comment>
<dbReference type="NCBIfam" id="TIGR00109">
    <property type="entry name" value="hemH"/>
    <property type="match status" value="1"/>
</dbReference>
<sequence>VGVLFLNLGGPKTGDDVEEFLYNLFADPDIIRLPGPLSPLQNVIASFIAKRRAPKSRAAYATIGGGSPILEYTNAQADLLSKSLKDQYDLSVKTYVGMRYWKPYTEDALQSIRKDKIKALVIVPLYPQFSISTSGSSLRVLQEEFAKEATSYGDMVHTVVPSWYDRPGYVKAVSNLIQLELDSFTDIQIDQAKEDVPNLTPLHILFSAHGVPKSYIEAGDPYQQQMEKCVAGITKKLYETNSPKDVTIHLSYQSRVGPIEWLRPYTDDVLPELGESGVQNLVVVPISFVSEHIETLEEIDIEYRELAEESGVKNWRRCPAPNTDPTFIADMADMVYEAL</sequence>
<proteinExistence type="inferred from homology"/>
<evidence type="ECO:0000313" key="10">
    <source>
        <dbReference type="EMBL" id="OEU22130.1"/>
    </source>
</evidence>
<dbReference type="PANTHER" id="PTHR11108">
    <property type="entry name" value="FERROCHELATASE"/>
    <property type="match status" value="1"/>
</dbReference>
<dbReference type="InParanoid" id="A0A1E7FVE9"/>
<dbReference type="PANTHER" id="PTHR11108:SF1">
    <property type="entry name" value="FERROCHELATASE, MITOCHONDRIAL"/>
    <property type="match status" value="1"/>
</dbReference>
<comment type="catalytic activity">
    <reaction evidence="8 9">
        <text>heme b + 2 H(+) = protoporphyrin IX + Fe(2+)</text>
        <dbReference type="Rhea" id="RHEA:22584"/>
        <dbReference type="ChEBI" id="CHEBI:15378"/>
        <dbReference type="ChEBI" id="CHEBI:29033"/>
        <dbReference type="ChEBI" id="CHEBI:57306"/>
        <dbReference type="ChEBI" id="CHEBI:60344"/>
        <dbReference type="EC" id="4.98.1.1"/>
    </reaction>
</comment>
<dbReference type="InterPro" id="IPR019772">
    <property type="entry name" value="Ferrochelatase_AS"/>
</dbReference>
<evidence type="ECO:0000256" key="1">
    <source>
        <dbReference type="ARBA" id="ARBA00004229"/>
    </source>
</evidence>
<dbReference type="FunCoup" id="A0A1E7FVE9">
    <property type="interactions" value="245"/>
</dbReference>
<keyword evidence="11" id="KW-1185">Reference proteome</keyword>
<evidence type="ECO:0000256" key="3">
    <source>
        <dbReference type="ARBA" id="ARBA00007718"/>
    </source>
</evidence>
<dbReference type="InterPro" id="IPR001015">
    <property type="entry name" value="Ferrochelatase"/>
</dbReference>
<dbReference type="OrthoDB" id="1323at2759"/>
<feature type="non-terminal residue" evidence="10">
    <location>
        <position position="1"/>
    </location>
</feature>
<keyword evidence="5 9" id="KW-0350">Heme biosynthesis</keyword>
<dbReference type="Gene3D" id="3.40.50.1400">
    <property type="match status" value="2"/>
</dbReference>
<keyword evidence="9" id="KW-0472">Membrane</keyword>
<dbReference type="EC" id="4.98.1.1" evidence="9"/>
<keyword evidence="9" id="KW-0496">Mitochondrion</keyword>
<dbReference type="InterPro" id="IPR033659">
    <property type="entry name" value="Ferrochelatase_N"/>
</dbReference>
<accession>A0A1E7FVE9</accession>
<evidence type="ECO:0000256" key="2">
    <source>
        <dbReference type="ARBA" id="ARBA00004943"/>
    </source>
</evidence>
<dbReference type="CDD" id="cd00419">
    <property type="entry name" value="Ferrochelatase_C"/>
    <property type="match status" value="1"/>
</dbReference>
<dbReference type="EMBL" id="KV784353">
    <property type="protein sequence ID" value="OEU22130.1"/>
    <property type="molecule type" value="Genomic_DNA"/>
</dbReference>
<evidence type="ECO:0000256" key="7">
    <source>
        <dbReference type="ARBA" id="ARBA00023244"/>
    </source>
</evidence>
<gene>
    <name evidence="10" type="ORF">FRACYDRAFT_159442</name>
</gene>
<keyword evidence="6 9" id="KW-0456">Lyase</keyword>
<comment type="function">
    <text evidence="9">Catalyzes the ferrous insertion into protoporphyrin IX.</text>
</comment>
<dbReference type="GO" id="GO:0005743">
    <property type="term" value="C:mitochondrial inner membrane"/>
    <property type="evidence" value="ECO:0007669"/>
    <property type="project" value="UniProtKB-SubCell"/>
</dbReference>
<dbReference type="Proteomes" id="UP000095751">
    <property type="component" value="Unassembled WGS sequence"/>
</dbReference>
<comment type="subcellular location">
    <subcellularLocation>
        <location evidence="9">Mitochondrion inner membrane</location>
    </subcellularLocation>
    <subcellularLocation>
        <location evidence="1">Plastid</location>
        <location evidence="1">Chloroplast</location>
    </subcellularLocation>
</comment>
<name>A0A1E7FVE9_9STRA</name>
<dbReference type="UniPathway" id="UPA00252">
    <property type="reaction ID" value="UER00325"/>
</dbReference>
<organism evidence="10 11">
    <name type="scientific">Fragilariopsis cylindrus CCMP1102</name>
    <dbReference type="NCBI Taxonomy" id="635003"/>
    <lineage>
        <taxon>Eukaryota</taxon>
        <taxon>Sar</taxon>
        <taxon>Stramenopiles</taxon>
        <taxon>Ochrophyta</taxon>
        <taxon>Bacillariophyta</taxon>
        <taxon>Bacillariophyceae</taxon>
        <taxon>Bacillariophycidae</taxon>
        <taxon>Bacillariales</taxon>
        <taxon>Bacillariaceae</taxon>
        <taxon>Fragilariopsis</taxon>
    </lineage>
</organism>
<evidence type="ECO:0000256" key="5">
    <source>
        <dbReference type="ARBA" id="ARBA00023133"/>
    </source>
</evidence>
<dbReference type="GO" id="GO:0009507">
    <property type="term" value="C:chloroplast"/>
    <property type="evidence" value="ECO:0007669"/>
    <property type="project" value="UniProtKB-SubCell"/>
</dbReference>
<dbReference type="SUPFAM" id="SSF53800">
    <property type="entry name" value="Chelatase"/>
    <property type="match status" value="1"/>
</dbReference>
<protein>
    <recommendedName>
        <fullName evidence="9">Ferrochelatase</fullName>
        <ecNumber evidence="9">4.98.1.1</ecNumber>
    </recommendedName>
</protein>
<reference evidence="10 11" key="1">
    <citation type="submission" date="2016-09" db="EMBL/GenBank/DDBJ databases">
        <title>Extensive genetic diversity and differential bi-allelic expression allows diatom success in the polar Southern Ocean.</title>
        <authorList>
            <consortium name="DOE Joint Genome Institute"/>
            <person name="Mock T."/>
            <person name="Otillar R.P."/>
            <person name="Strauss J."/>
            <person name="Dupont C."/>
            <person name="Frickenhaus S."/>
            <person name="Maumus F."/>
            <person name="Mcmullan M."/>
            <person name="Sanges R."/>
            <person name="Schmutz J."/>
            <person name="Toseland A."/>
            <person name="Valas R."/>
            <person name="Veluchamy A."/>
            <person name="Ward B.J."/>
            <person name="Allen A."/>
            <person name="Barry K."/>
            <person name="Falciatore A."/>
            <person name="Ferrante M."/>
            <person name="Fortunato A.E."/>
            <person name="Gloeckner G."/>
            <person name="Gruber A."/>
            <person name="Hipkin R."/>
            <person name="Janech M."/>
            <person name="Kroth P."/>
            <person name="Leese F."/>
            <person name="Lindquist E."/>
            <person name="Lyon B.R."/>
            <person name="Martin J."/>
            <person name="Mayer C."/>
            <person name="Parker M."/>
            <person name="Quesneville H."/>
            <person name="Raymond J."/>
            <person name="Uhlig C."/>
            <person name="Valentin K.U."/>
            <person name="Worden A.Z."/>
            <person name="Armbrust E.V."/>
            <person name="Bowler C."/>
            <person name="Green B."/>
            <person name="Moulton V."/>
            <person name="Van Oosterhout C."/>
            <person name="Grigoriev I."/>
        </authorList>
    </citation>
    <scope>NUCLEOTIDE SEQUENCE [LARGE SCALE GENOMIC DNA]</scope>
    <source>
        <strain evidence="10 11">CCMP1102</strain>
    </source>
</reference>
<dbReference type="FunFam" id="3.40.50.1400:FF:000006">
    <property type="entry name" value="Ferrochelatase"/>
    <property type="match status" value="1"/>
</dbReference>
<dbReference type="Pfam" id="PF00762">
    <property type="entry name" value="Ferrochelatase"/>
    <property type="match status" value="1"/>
</dbReference>
<dbReference type="HAMAP" id="MF_00323">
    <property type="entry name" value="Ferrochelatase"/>
    <property type="match status" value="1"/>
</dbReference>
<dbReference type="AlphaFoldDB" id="A0A1E7FVE9"/>